<dbReference type="NCBIfam" id="TIGR03617">
    <property type="entry name" value="F420_MSMEG_2256"/>
    <property type="match status" value="1"/>
</dbReference>
<dbReference type="CDD" id="cd01097">
    <property type="entry name" value="Tetrahydromethanopterin_reductase"/>
    <property type="match status" value="1"/>
</dbReference>
<dbReference type="InterPro" id="IPR050564">
    <property type="entry name" value="F420-G6PD/mer"/>
</dbReference>
<reference evidence="2 3" key="1">
    <citation type="submission" date="2019-09" db="EMBL/GenBank/DDBJ databases">
        <title>Genome sequencing of strain KACC 19322.</title>
        <authorList>
            <person name="Heo J."/>
            <person name="Kim S.-J."/>
            <person name="Kim J.-S."/>
            <person name="Hong S.-B."/>
            <person name="Kwon S.-W."/>
        </authorList>
    </citation>
    <scope>NUCLEOTIDE SEQUENCE [LARGE SCALE GENOMIC DNA]</scope>
    <source>
        <strain evidence="2 3">KACC 19322</strain>
    </source>
</reference>
<keyword evidence="2" id="KW-0560">Oxidoreductase</keyword>
<dbReference type="PANTHER" id="PTHR43244:SF2">
    <property type="entry name" value="CONSERVED HYPOTHETICAL ALANINE AND PROLINE-RICH PROTEIN"/>
    <property type="match status" value="1"/>
</dbReference>
<protein>
    <submittedName>
        <fullName evidence="2">TIGR03617 family F420-dependent LLM class oxidoreductase</fullName>
        <ecNumber evidence="2">1.-.-.-</ecNumber>
    </submittedName>
</protein>
<gene>
    <name evidence="2" type="ORF">FLP23_11620</name>
</gene>
<evidence type="ECO:0000259" key="1">
    <source>
        <dbReference type="Pfam" id="PF00296"/>
    </source>
</evidence>
<dbReference type="SUPFAM" id="SSF51679">
    <property type="entry name" value="Bacterial luciferase-like"/>
    <property type="match status" value="1"/>
</dbReference>
<dbReference type="PANTHER" id="PTHR43244">
    <property type="match status" value="1"/>
</dbReference>
<accession>A0A5C1YCN3</accession>
<dbReference type="Pfam" id="PF00296">
    <property type="entry name" value="Bac_luciferase"/>
    <property type="match status" value="1"/>
</dbReference>
<dbReference type="OrthoDB" id="3284378at2"/>
<feature type="domain" description="Luciferase-like" evidence="1">
    <location>
        <begin position="24"/>
        <end position="333"/>
    </location>
</feature>
<keyword evidence="3" id="KW-1185">Reference proteome</keyword>
<dbReference type="EMBL" id="CP043504">
    <property type="protein sequence ID" value="QEO10592.1"/>
    <property type="molecule type" value="Genomic_DNA"/>
</dbReference>
<evidence type="ECO:0000313" key="3">
    <source>
        <dbReference type="Proteomes" id="UP000322159"/>
    </source>
</evidence>
<dbReference type="InterPro" id="IPR036661">
    <property type="entry name" value="Luciferase-like_sf"/>
</dbReference>
<evidence type="ECO:0000313" key="2">
    <source>
        <dbReference type="EMBL" id="QEO10592.1"/>
    </source>
</evidence>
<organism evidence="2 3">
    <name type="scientific">Protaetiibacter larvae</name>
    <dbReference type="NCBI Taxonomy" id="2592654"/>
    <lineage>
        <taxon>Bacteria</taxon>
        <taxon>Bacillati</taxon>
        <taxon>Actinomycetota</taxon>
        <taxon>Actinomycetes</taxon>
        <taxon>Micrococcales</taxon>
        <taxon>Microbacteriaceae</taxon>
        <taxon>Protaetiibacter</taxon>
    </lineage>
</organism>
<name>A0A5C1YCN3_9MICO</name>
<sequence length="363" mass="38506">MRVSAAATAGVWWDGSVSDDATAPFLIDAGGDAGTDPRVFADGAAHLEAAGYDGIFAAETKHDPFVSLTAAAMRTERVTLMTGIAVAFARNPMTVAETANDLQLVSGGRFVLGLGSQVKAHIERRFSMPWSAPAARMREFVSAVRAIWAAWATGERLAFEGEHYRHSLMTPFFSPGPNPYGAPPIWLAAVGERMTETAGAVADGVLAHTFTTERYLREVTLPALARGAASAGRDAAALGLAVPAFVAVGETQAELDRAIAATRQQIAFYGSTPDYLPVLALHGWEAAHERLYAGSRRGEWAEMAAAVDDEMLAAFAAVGSPAEVAQQLRDRFAGLATRLSFSASYPIRPELSAALLQQLSGRR</sequence>
<dbReference type="KEGG" id="lyk:FLP23_11620"/>
<dbReference type="InterPro" id="IPR011251">
    <property type="entry name" value="Luciferase-like_dom"/>
</dbReference>
<proteinExistence type="predicted"/>
<dbReference type="EC" id="1.-.-.-" evidence="2"/>
<dbReference type="AlphaFoldDB" id="A0A5C1YCN3"/>
<dbReference type="GO" id="GO:0016705">
    <property type="term" value="F:oxidoreductase activity, acting on paired donors, with incorporation or reduction of molecular oxygen"/>
    <property type="evidence" value="ECO:0007669"/>
    <property type="project" value="InterPro"/>
</dbReference>
<dbReference type="Proteomes" id="UP000322159">
    <property type="component" value="Chromosome"/>
</dbReference>
<dbReference type="InterPro" id="IPR019919">
    <property type="entry name" value="Lucif-like_OxRdtase_MSMEG_2256"/>
</dbReference>
<dbReference type="Gene3D" id="3.20.20.30">
    <property type="entry name" value="Luciferase-like domain"/>
    <property type="match status" value="1"/>
</dbReference>